<proteinExistence type="predicted"/>
<evidence type="ECO:0000313" key="3">
    <source>
        <dbReference type="EMBL" id="MDY7231780.1"/>
    </source>
</evidence>
<keyword evidence="4" id="KW-1185">Reference proteome</keyword>
<feature type="domain" description="CHAT" evidence="2">
    <location>
        <begin position="280"/>
        <end position="573"/>
    </location>
</feature>
<evidence type="ECO:0000256" key="1">
    <source>
        <dbReference type="SAM" id="SignalP"/>
    </source>
</evidence>
<keyword evidence="1" id="KW-0732">Signal</keyword>
<feature type="signal peptide" evidence="1">
    <location>
        <begin position="1"/>
        <end position="20"/>
    </location>
</feature>
<gene>
    <name evidence="3" type="ORF">SYV04_35665</name>
</gene>
<feature type="chain" id="PRO_5047455703" evidence="1">
    <location>
        <begin position="21"/>
        <end position="690"/>
    </location>
</feature>
<sequence length="690" mass="75983">MRRALGWMMVAALCSTANVAAGKELTKATQAQTLREQAWTLVAQRRLEEAVPLFLRAFTLSEESLREEVLDLSEDRLMRLLQALRPEEERLYALLRAHPNDARLQHLALTVVLLRKGRAIEELSHTSRSVHLGAEAGDRESFDQLRALRTQLARLKLRNIGQRPTAEYRGRLTARIDDLEAMLARRSAPLRARTALPAPAEMVDRVAASLPRDAALIEFVAYEDRPLIPGASGSGQPRYLALLLFPNGRIHTVDLGPSAPIDAAITDLTSAISDRDVAYQAPARTLYSRVFQPLRPLLGNIHHVNIAPDGQLWRIPFYALHDGHKELIESFDFSNRTSGRDLLPRVQPVAPSRAVVALADPKVERPWAPLPGSRAEALAIQRLLPQTQLFLDRNATLERLHQLSAPGILHIATHGFFRESAAPSQGSRAVGQVGFFSGGIEAQLPSHPQLRSGLLFSNPDGAGSDMVSALELASLNLWGTELVVLSACETALGAVELGQGAYGLSRAFLTAGAETVVSSLWQINDDTTSVLMKFYYRNLLEGRGRGTALREAMLTLRKTHPHPQDWAPFIALGRAEPLRSIAPSPLNSHPRVELPAPVPSLHASPEWQGGLLQAQAYEPLELGRSGLSMRLHRPHVESHVPAPVRPTAELSQLSLDPQSSVRLAYGHQHRRRGRLRVEEAPPWVHGERTA</sequence>
<reference evidence="3 4" key="1">
    <citation type="submission" date="2023-12" db="EMBL/GenBank/DDBJ databases">
        <title>the genome sequence of Hyalangium sp. s54d21.</title>
        <authorList>
            <person name="Zhang X."/>
        </authorList>
    </citation>
    <scope>NUCLEOTIDE SEQUENCE [LARGE SCALE GENOMIC DNA]</scope>
    <source>
        <strain evidence="4">s54d21</strain>
    </source>
</reference>
<comment type="caution">
    <text evidence="3">The sequence shown here is derived from an EMBL/GenBank/DDBJ whole genome shotgun (WGS) entry which is preliminary data.</text>
</comment>
<evidence type="ECO:0000313" key="4">
    <source>
        <dbReference type="Proteomes" id="UP001291309"/>
    </source>
</evidence>
<dbReference type="PANTHER" id="PTHR10098">
    <property type="entry name" value="RAPSYN-RELATED"/>
    <property type="match status" value="1"/>
</dbReference>
<accession>A0ABU5HET6</accession>
<name>A0ABU5HET6_9BACT</name>
<dbReference type="Proteomes" id="UP001291309">
    <property type="component" value="Unassembled WGS sequence"/>
</dbReference>
<dbReference type="EMBL" id="JAXIVS010000016">
    <property type="protein sequence ID" value="MDY7231780.1"/>
    <property type="molecule type" value="Genomic_DNA"/>
</dbReference>
<protein>
    <submittedName>
        <fullName evidence="3">CHAT domain-containing protein</fullName>
    </submittedName>
</protein>
<dbReference type="Pfam" id="PF12770">
    <property type="entry name" value="CHAT"/>
    <property type="match status" value="1"/>
</dbReference>
<dbReference type="InterPro" id="IPR024983">
    <property type="entry name" value="CHAT_dom"/>
</dbReference>
<evidence type="ECO:0000259" key="2">
    <source>
        <dbReference type="Pfam" id="PF12770"/>
    </source>
</evidence>
<dbReference type="RefSeq" id="WP_321550496.1">
    <property type="nucleotide sequence ID" value="NZ_JAXIVS010000016.1"/>
</dbReference>
<organism evidence="3 4">
    <name type="scientific">Hyalangium rubrum</name>
    <dbReference type="NCBI Taxonomy" id="3103134"/>
    <lineage>
        <taxon>Bacteria</taxon>
        <taxon>Pseudomonadati</taxon>
        <taxon>Myxococcota</taxon>
        <taxon>Myxococcia</taxon>
        <taxon>Myxococcales</taxon>
        <taxon>Cystobacterineae</taxon>
        <taxon>Archangiaceae</taxon>
        <taxon>Hyalangium</taxon>
    </lineage>
</organism>
<dbReference type="PANTHER" id="PTHR10098:SF108">
    <property type="entry name" value="TETRATRICOPEPTIDE REPEAT PROTEIN 28"/>
    <property type="match status" value="1"/>
</dbReference>